<dbReference type="CDD" id="cd20704">
    <property type="entry name" value="Orc3"/>
    <property type="match status" value="1"/>
</dbReference>
<evidence type="ECO:0000256" key="5">
    <source>
        <dbReference type="ARBA" id="ARBA00023242"/>
    </source>
</evidence>
<dbReference type="GO" id="GO:0005664">
    <property type="term" value="C:nuclear origin of replication recognition complex"/>
    <property type="evidence" value="ECO:0007669"/>
    <property type="project" value="InterPro"/>
</dbReference>
<dbReference type="GO" id="GO:0005656">
    <property type="term" value="C:nuclear pre-replicative complex"/>
    <property type="evidence" value="ECO:0007669"/>
    <property type="project" value="TreeGrafter"/>
</dbReference>
<dbReference type="Pfam" id="PF07034">
    <property type="entry name" value="ORC3_N"/>
    <property type="match status" value="1"/>
</dbReference>
<keyword evidence="9" id="KW-1185">Reference proteome</keyword>
<dbReference type="GO" id="GO:0003688">
    <property type="term" value="F:DNA replication origin binding"/>
    <property type="evidence" value="ECO:0007669"/>
    <property type="project" value="TreeGrafter"/>
</dbReference>
<dbReference type="PANTHER" id="PTHR12748:SF0">
    <property type="entry name" value="ORIGIN RECOGNITION COMPLEX SUBUNIT 3"/>
    <property type="match status" value="1"/>
</dbReference>
<comment type="subcellular location">
    <subcellularLocation>
        <location evidence="1">Nucleus</location>
    </subcellularLocation>
</comment>
<dbReference type="GO" id="GO:0006270">
    <property type="term" value="P:DNA replication initiation"/>
    <property type="evidence" value="ECO:0007669"/>
    <property type="project" value="TreeGrafter"/>
</dbReference>
<evidence type="ECO:0000256" key="3">
    <source>
        <dbReference type="ARBA" id="ARBA00022705"/>
    </source>
</evidence>
<feature type="region of interest" description="Disordered" evidence="6">
    <location>
        <begin position="670"/>
        <end position="690"/>
    </location>
</feature>
<proteinExistence type="inferred from homology"/>
<dbReference type="PANTHER" id="PTHR12748">
    <property type="entry name" value="ORIGIN RECOGNITION COMPLEX SUBUNIT 3"/>
    <property type="match status" value="1"/>
</dbReference>
<feature type="region of interest" description="Disordered" evidence="6">
    <location>
        <begin position="1"/>
        <end position="23"/>
    </location>
</feature>
<dbReference type="AlphaFoldDB" id="A0A1S2XFC9"/>
<evidence type="ECO:0000313" key="9">
    <source>
        <dbReference type="Proteomes" id="UP000087171"/>
    </source>
</evidence>
<evidence type="ECO:0000313" key="10">
    <source>
        <dbReference type="RefSeq" id="XP_004488515.1"/>
    </source>
</evidence>
<keyword evidence="3" id="KW-0235">DNA replication</keyword>
<dbReference type="RefSeq" id="XP_004488515.1">
    <property type="nucleotide sequence ID" value="XM_004488458.3"/>
</dbReference>
<evidence type="ECO:0000256" key="1">
    <source>
        <dbReference type="ARBA" id="ARBA00004123"/>
    </source>
</evidence>
<dbReference type="OrthoDB" id="10265211at2759"/>
<feature type="domain" description="Origin recognition complex subunit 3 N-terminal" evidence="7">
    <location>
        <begin position="16"/>
        <end position="357"/>
    </location>
</feature>
<protein>
    <submittedName>
        <fullName evidence="10">Origin of replication complex subunit 3</fullName>
    </submittedName>
</protein>
<evidence type="ECO:0000259" key="8">
    <source>
        <dbReference type="Pfam" id="PF18137"/>
    </source>
</evidence>
<accession>A0A1S2XFC9</accession>
<feature type="compositionally biased region" description="Polar residues" evidence="6">
    <location>
        <begin position="1"/>
        <end position="20"/>
    </location>
</feature>
<feature type="domain" description="Origin recognition complex subunit 3 winged helix C-terminal" evidence="8">
    <location>
        <begin position="603"/>
        <end position="730"/>
    </location>
</feature>
<reference evidence="9" key="1">
    <citation type="journal article" date="2013" name="Nat. Biotechnol.">
        <title>Draft genome sequence of chickpea (Cicer arietinum) provides a resource for trait improvement.</title>
        <authorList>
            <person name="Varshney R.K."/>
            <person name="Song C."/>
            <person name="Saxena R.K."/>
            <person name="Azam S."/>
            <person name="Yu S."/>
            <person name="Sharpe A.G."/>
            <person name="Cannon S."/>
            <person name="Baek J."/>
            <person name="Rosen B.D."/>
            <person name="Tar'an B."/>
            <person name="Millan T."/>
            <person name="Zhang X."/>
            <person name="Ramsay L.D."/>
            <person name="Iwata A."/>
            <person name="Wang Y."/>
            <person name="Nelson W."/>
            <person name="Farmer A.D."/>
            <person name="Gaur P.M."/>
            <person name="Soderlund C."/>
            <person name="Penmetsa R.V."/>
            <person name="Xu C."/>
            <person name="Bharti A.K."/>
            <person name="He W."/>
            <person name="Winter P."/>
            <person name="Zhao S."/>
            <person name="Hane J.K."/>
            <person name="Carrasquilla-Garcia N."/>
            <person name="Condie J.A."/>
            <person name="Upadhyaya H.D."/>
            <person name="Luo M.C."/>
            <person name="Thudi M."/>
            <person name="Gowda C.L."/>
            <person name="Singh N.P."/>
            <person name="Lichtenzveig J."/>
            <person name="Gali K.K."/>
            <person name="Rubio J."/>
            <person name="Nadarajan N."/>
            <person name="Dolezel J."/>
            <person name="Bansal K.C."/>
            <person name="Xu X."/>
            <person name="Edwards D."/>
            <person name="Zhang G."/>
            <person name="Kahl G."/>
            <person name="Gil J."/>
            <person name="Singh K.B."/>
            <person name="Datta S.K."/>
            <person name="Jackson S.A."/>
            <person name="Wang J."/>
            <person name="Cook D.R."/>
        </authorList>
    </citation>
    <scope>NUCLEOTIDE SEQUENCE [LARGE SCALE GENOMIC DNA]</scope>
    <source>
        <strain evidence="9">cv. CDC Frontier</strain>
    </source>
</reference>
<dbReference type="GeneID" id="101492030"/>
<dbReference type="PaxDb" id="3827-XP_004488515.1"/>
<keyword evidence="5" id="KW-0539">Nucleus</keyword>
<organism evidence="9 10">
    <name type="scientific">Cicer arietinum</name>
    <name type="common">Chickpea</name>
    <name type="synonym">Garbanzo</name>
    <dbReference type="NCBI Taxonomy" id="3827"/>
    <lineage>
        <taxon>Eukaryota</taxon>
        <taxon>Viridiplantae</taxon>
        <taxon>Streptophyta</taxon>
        <taxon>Embryophyta</taxon>
        <taxon>Tracheophyta</taxon>
        <taxon>Spermatophyta</taxon>
        <taxon>Magnoliopsida</taxon>
        <taxon>eudicotyledons</taxon>
        <taxon>Gunneridae</taxon>
        <taxon>Pentapetalae</taxon>
        <taxon>rosids</taxon>
        <taxon>fabids</taxon>
        <taxon>Fabales</taxon>
        <taxon>Fabaceae</taxon>
        <taxon>Papilionoideae</taxon>
        <taxon>50 kb inversion clade</taxon>
        <taxon>NPAAA clade</taxon>
        <taxon>Hologalegina</taxon>
        <taxon>IRL clade</taxon>
        <taxon>Cicereae</taxon>
        <taxon>Cicer</taxon>
    </lineage>
</organism>
<dbReference type="Pfam" id="PF18137">
    <property type="entry name" value="WHD_ORC"/>
    <property type="match status" value="1"/>
</dbReference>
<evidence type="ECO:0000256" key="2">
    <source>
        <dbReference type="ARBA" id="ARBA00010977"/>
    </source>
</evidence>
<evidence type="ECO:0000259" key="7">
    <source>
        <dbReference type="Pfam" id="PF07034"/>
    </source>
</evidence>
<gene>
    <name evidence="10" type="primary">LOC101492030</name>
</gene>
<dbReference type="GO" id="GO:0031261">
    <property type="term" value="C:DNA replication preinitiation complex"/>
    <property type="evidence" value="ECO:0007669"/>
    <property type="project" value="TreeGrafter"/>
</dbReference>
<keyword evidence="4" id="KW-0238">DNA-binding</keyword>
<name>A0A1S2XFC9_CICAR</name>
<dbReference type="KEGG" id="cam:101492030"/>
<dbReference type="eggNOG" id="KOG2538">
    <property type="taxonomic scope" value="Eukaryota"/>
</dbReference>
<dbReference type="InterPro" id="IPR045667">
    <property type="entry name" value="ORC3_N"/>
</dbReference>
<comment type="similarity">
    <text evidence="2">Belongs to the ORC3 family.</text>
</comment>
<evidence type="ECO:0000256" key="4">
    <source>
        <dbReference type="ARBA" id="ARBA00023125"/>
    </source>
</evidence>
<dbReference type="InterPro" id="IPR040855">
    <property type="entry name" value="ORC_WH_C"/>
</dbReference>
<feature type="compositionally biased region" description="Basic residues" evidence="6">
    <location>
        <begin position="670"/>
        <end position="684"/>
    </location>
</feature>
<dbReference type="STRING" id="3827.A0A1S2XFC9"/>
<evidence type="ECO:0000256" key="6">
    <source>
        <dbReference type="SAM" id="MobiDB-lite"/>
    </source>
</evidence>
<sequence>MAPSSPSNTGSQPTSTTENDIQPFFVLHKASPRRKDRTSVWQGKCRKRNELSPSRSAKKLKLSTADDCDGHLDQKLQIETFEIVWTKIESTIKDVLRDLNDSVFSNIQQWIVECFRTTTLIGEPSIAEATRSFPLLNNTTPGKLNSAFVISRNIEFVDDVLTFEELGLFLKSHGCHVAMLSSMEFSLKNGIAGCLKALLRGFLGSAFDPADISTLASWYREQGNYNKPLVLIINDLERCCGSVLTDFILMLSEWVVKVPIILVFGVATTVDAPRNIFPSHALECLCPSTFMLVTPAERMDAIVEAVLVKHCTTFNIGHKVAQLLRNYFINQDGTVTSFIRALKVACLLHFSMEPLSLIQGRILADDQEGTSGLSPETMLKYMDELPLYARNKMVDQTKKSMAEGLSELATVQKLWSTVVLCLYEAGKYSRVQLLDLFCEALNHVLSPSRDSVCHTRDDKDHGLSAINDSSQQYSIMQSGGFICQIVRRVRDLPSGKLEQLIESWDKLTADISEIHEKLKILQSSVRCQDEQSAHRSSKDTERSVSRVSVDIDKDSRMSNLQAVTFLDDLVRNYLRPIEGMPFHEIFCFKNVEKLQLVLIGDPRRRIQVDLLEFHNILRCSCCNKSSNALLPSMHDSSIMYSLAQEHGDLINLHDWFQSFRTIVLQLTNKRKQKSKQTPLPKKRKDMNGSGDQNEAAIQARFCRGVTELQITGLVRMPSKRRPDFVQRIAFGL</sequence>
<dbReference type="InterPro" id="IPR020795">
    <property type="entry name" value="ORC3"/>
</dbReference>
<reference evidence="10" key="2">
    <citation type="submission" date="2025-08" db="UniProtKB">
        <authorList>
            <consortium name="RefSeq"/>
        </authorList>
    </citation>
    <scope>IDENTIFICATION</scope>
    <source>
        <tissue evidence="10">Etiolated seedlings</tissue>
    </source>
</reference>
<dbReference type="Proteomes" id="UP000087171">
    <property type="component" value="Chromosome Ca1"/>
</dbReference>